<organism evidence="4 5">
    <name type="scientific">Thiorhodococcus mannitoliphagus</name>
    <dbReference type="NCBI Taxonomy" id="329406"/>
    <lineage>
        <taxon>Bacteria</taxon>
        <taxon>Pseudomonadati</taxon>
        <taxon>Pseudomonadota</taxon>
        <taxon>Gammaproteobacteria</taxon>
        <taxon>Chromatiales</taxon>
        <taxon>Chromatiaceae</taxon>
        <taxon>Thiorhodococcus</taxon>
    </lineage>
</organism>
<keyword evidence="1" id="KW-0051">Antiviral defense</keyword>
<comment type="caution">
    <text evidence="4">The sequence shown here is derived from an EMBL/GenBank/DDBJ whole genome shotgun (WGS) entry which is preliminary data.</text>
</comment>
<dbReference type="GO" id="GO:0051607">
    <property type="term" value="P:defense response to virus"/>
    <property type="evidence" value="ECO:0007669"/>
    <property type="project" value="UniProtKB-KW"/>
</dbReference>
<dbReference type="AlphaFoldDB" id="A0A6P1DTT7"/>
<reference evidence="4 5" key="2">
    <citation type="submission" date="2020-02" db="EMBL/GenBank/DDBJ databases">
        <title>Genome sequences of Thiorhodococcus mannitoliphagus and Thiorhodococcus minor, purple sulfur photosynthetic bacteria in the gammaproteobacterial family, Chromatiaceae.</title>
        <authorList>
            <person name="Aviles F.A."/>
            <person name="Meyer T.E."/>
            <person name="Kyndt J.A."/>
        </authorList>
    </citation>
    <scope>NUCLEOTIDE SEQUENCE [LARGE SCALE GENOMIC DNA]</scope>
    <source>
        <strain evidence="4 5">DSM 18266</strain>
    </source>
</reference>
<dbReference type="Pfam" id="PF03787">
    <property type="entry name" value="RAMPs"/>
    <property type="match status" value="1"/>
</dbReference>
<feature type="compositionally biased region" description="Basic and acidic residues" evidence="2">
    <location>
        <begin position="254"/>
        <end position="279"/>
    </location>
</feature>
<keyword evidence="5" id="KW-1185">Reference proteome</keyword>
<dbReference type="PANTHER" id="PTHR39965:SF1">
    <property type="entry name" value="CRISPR SYSTEM CMR SUBUNIT CMR6"/>
    <property type="match status" value="1"/>
</dbReference>
<name>A0A6P1DTT7_9GAMM</name>
<accession>A0A6P1DTT7</accession>
<feature type="domain" description="CRISPR type III-associated protein" evidence="3">
    <location>
        <begin position="72"/>
        <end position="244"/>
    </location>
</feature>
<sequence>MLQPIVAQEKKFSAGIADDQWQVPAEGKAQWVKSNAKRAGDGPSLEEAVQRQLALVTALSGRGGVFRADWHFATGLGLPHPVENGLAWHHTLGVPYLAGSAVKGLVRAWVEVWDDSLDDEQRQQRLVTWFGSLDQAGAFLFFDALPIAPVNLRADVMTPHMGKWYEQGGEIQDWRHEPDKVPADWHAPVPVPFLVASKPQLLFGIAPRHRDCPKEELDAVFKALKQALDWLGAGSKTAVGYGQMQEDESGTRQLYKDQKQREQKQREAGETRRREAERLAERERLDPFERSLLDLIDARPDKNQSEIVYLIGQVKSGRWQGVEKQQVARWLENRMKGTKGQWKPQSQAKKPEKDRDYQNTLLVLQWLKG</sequence>
<dbReference type="Proteomes" id="UP000471640">
    <property type="component" value="Unassembled WGS sequence"/>
</dbReference>
<evidence type="ECO:0000313" key="5">
    <source>
        <dbReference type="Proteomes" id="UP000471640"/>
    </source>
</evidence>
<gene>
    <name evidence="4" type="primary">cmr6</name>
    <name evidence="4" type="ORF">G3480_02160</name>
</gene>
<evidence type="ECO:0000313" key="4">
    <source>
        <dbReference type="EMBL" id="NEX19125.1"/>
    </source>
</evidence>
<proteinExistence type="predicted"/>
<evidence type="ECO:0000256" key="1">
    <source>
        <dbReference type="ARBA" id="ARBA00023118"/>
    </source>
</evidence>
<evidence type="ECO:0000256" key="2">
    <source>
        <dbReference type="SAM" id="MobiDB-lite"/>
    </source>
</evidence>
<dbReference type="PANTHER" id="PTHR39965">
    <property type="entry name" value="CRISPR SYSTEM CMR SUBUNIT CMR6"/>
    <property type="match status" value="1"/>
</dbReference>
<feature type="region of interest" description="Disordered" evidence="2">
    <location>
        <begin position="336"/>
        <end position="356"/>
    </location>
</feature>
<dbReference type="EMBL" id="JAAIJR010000005">
    <property type="protein sequence ID" value="NEX19125.1"/>
    <property type="molecule type" value="Genomic_DNA"/>
</dbReference>
<feature type="region of interest" description="Disordered" evidence="2">
    <location>
        <begin position="242"/>
        <end position="279"/>
    </location>
</feature>
<evidence type="ECO:0000259" key="3">
    <source>
        <dbReference type="Pfam" id="PF03787"/>
    </source>
</evidence>
<dbReference type="InterPro" id="IPR010172">
    <property type="entry name" value="CRISPR-assoc_prot_TM1791"/>
</dbReference>
<dbReference type="NCBIfam" id="TIGR01898">
    <property type="entry name" value="cas_TM1791_cmr6"/>
    <property type="match status" value="1"/>
</dbReference>
<reference evidence="5" key="1">
    <citation type="journal article" date="2020" name="Microbiol. Resour. Announc.">
        <title>Draft Genome Sequences of Thiorhodococcus mannitoliphagus and Thiorhodococcus minor, Purple Sulfur Photosynthetic Bacteria in the Gammaproteobacterial Family Chromatiaceae.</title>
        <authorList>
            <person name="Aviles F.A."/>
            <person name="Meyer T.E."/>
            <person name="Kyndt J.A."/>
        </authorList>
    </citation>
    <scope>NUCLEOTIDE SEQUENCE [LARGE SCALE GENOMIC DNA]</scope>
    <source>
        <strain evidence="5">DSM 18266</strain>
    </source>
</reference>
<protein>
    <submittedName>
        <fullName evidence="4">Type III-B CRISPR module RAMP protein Cmr6</fullName>
    </submittedName>
</protein>
<dbReference type="InterPro" id="IPR005537">
    <property type="entry name" value="RAMP_III_fam"/>
</dbReference>